<dbReference type="InterPro" id="IPR042185">
    <property type="entry name" value="Serpin_sf_2"/>
</dbReference>
<dbReference type="AlphaFoldDB" id="A0A150H0L9"/>
<dbReference type="InterPro" id="IPR000215">
    <property type="entry name" value="Serpin_fam"/>
</dbReference>
<evidence type="ECO:0000313" key="5">
    <source>
        <dbReference type="Proteomes" id="UP000075714"/>
    </source>
</evidence>
<dbReference type="Proteomes" id="UP000075714">
    <property type="component" value="Unassembled WGS sequence"/>
</dbReference>
<dbReference type="EMBL" id="LSYV01000003">
    <property type="protein sequence ID" value="KXZ55631.1"/>
    <property type="molecule type" value="Genomic_DNA"/>
</dbReference>
<gene>
    <name evidence="4" type="ORF">GPECTOR_2g1181</name>
</gene>
<protein>
    <recommendedName>
        <fullName evidence="3">Serpin domain-containing protein</fullName>
    </recommendedName>
</protein>
<dbReference type="InterPro" id="IPR023796">
    <property type="entry name" value="Serpin_dom"/>
</dbReference>
<dbReference type="InterPro" id="IPR042178">
    <property type="entry name" value="Serpin_sf_1"/>
</dbReference>
<dbReference type="OrthoDB" id="1063785at2759"/>
<keyword evidence="5" id="KW-1185">Reference proteome</keyword>
<evidence type="ECO:0000259" key="3">
    <source>
        <dbReference type="SMART" id="SM00093"/>
    </source>
</evidence>
<dbReference type="PANTHER" id="PTHR11461:SF211">
    <property type="entry name" value="GH10112P-RELATED"/>
    <property type="match status" value="1"/>
</dbReference>
<name>A0A150H0L9_GONPE</name>
<comment type="caution">
    <text evidence="4">The sequence shown here is derived from an EMBL/GenBank/DDBJ whole genome shotgun (WGS) entry which is preliminary data.</text>
</comment>
<dbReference type="Pfam" id="PF00079">
    <property type="entry name" value="Serpin"/>
    <property type="match status" value="1"/>
</dbReference>
<dbReference type="CDD" id="cd00172">
    <property type="entry name" value="serpin"/>
    <property type="match status" value="1"/>
</dbReference>
<evidence type="ECO:0000256" key="2">
    <source>
        <dbReference type="RuleBase" id="RU000411"/>
    </source>
</evidence>
<comment type="similarity">
    <text evidence="1 2">Belongs to the serpin family.</text>
</comment>
<proteinExistence type="inferred from homology"/>
<sequence length="279" mass="29799">MILANSVWTAAGVQLKAAYVEQMQTLFQATAREAVHGAQDVNDWVADVTRGMIKTLVQGDNFKSILANAIYFKGLWEHAFKKDLTQPATFTTASGAAKQVDMMQHEFAARDNIHGARKEGLYDAVVLPYQGGAFSAVALLPAPGVTVAQALRDWAEVPQELAPMGALLVKLPRFKASTSLTLGPVLKSLGVRAAFTPGVADFSRMADPGLFVSDIVHKAVVEVDEEGTVAAAATAVIMCLCVPLPPAELVFDRPFAFIIRHNPTGLPAFIGAVNDPTKD</sequence>
<organism evidence="4 5">
    <name type="scientific">Gonium pectorale</name>
    <name type="common">Green alga</name>
    <dbReference type="NCBI Taxonomy" id="33097"/>
    <lineage>
        <taxon>Eukaryota</taxon>
        <taxon>Viridiplantae</taxon>
        <taxon>Chlorophyta</taxon>
        <taxon>core chlorophytes</taxon>
        <taxon>Chlorophyceae</taxon>
        <taxon>CS clade</taxon>
        <taxon>Chlamydomonadales</taxon>
        <taxon>Volvocaceae</taxon>
        <taxon>Gonium</taxon>
    </lineage>
</organism>
<dbReference type="PANTHER" id="PTHR11461">
    <property type="entry name" value="SERINE PROTEASE INHIBITOR, SERPIN"/>
    <property type="match status" value="1"/>
</dbReference>
<dbReference type="STRING" id="33097.A0A150H0L9"/>
<dbReference type="Gene3D" id="3.30.497.10">
    <property type="entry name" value="Antithrombin, subunit I, domain 2"/>
    <property type="match status" value="1"/>
</dbReference>
<dbReference type="InterPro" id="IPR036186">
    <property type="entry name" value="Serpin_sf"/>
</dbReference>
<evidence type="ECO:0000256" key="1">
    <source>
        <dbReference type="ARBA" id="ARBA00009500"/>
    </source>
</evidence>
<reference evidence="5" key="1">
    <citation type="journal article" date="2016" name="Nat. Commun.">
        <title>The Gonium pectorale genome demonstrates co-option of cell cycle regulation during the evolution of multicellularity.</title>
        <authorList>
            <person name="Hanschen E.R."/>
            <person name="Marriage T.N."/>
            <person name="Ferris P.J."/>
            <person name="Hamaji T."/>
            <person name="Toyoda A."/>
            <person name="Fujiyama A."/>
            <person name="Neme R."/>
            <person name="Noguchi H."/>
            <person name="Minakuchi Y."/>
            <person name="Suzuki M."/>
            <person name="Kawai-Toyooka H."/>
            <person name="Smith D.R."/>
            <person name="Sparks H."/>
            <person name="Anderson J."/>
            <person name="Bakaric R."/>
            <person name="Luria V."/>
            <person name="Karger A."/>
            <person name="Kirschner M.W."/>
            <person name="Durand P.M."/>
            <person name="Michod R.E."/>
            <person name="Nozaki H."/>
            <person name="Olson B.J."/>
        </authorList>
    </citation>
    <scope>NUCLEOTIDE SEQUENCE [LARGE SCALE GENOMIC DNA]</scope>
    <source>
        <strain evidence="5">NIES-2863</strain>
    </source>
</reference>
<feature type="domain" description="Serpin" evidence="3">
    <location>
        <begin position="1"/>
        <end position="276"/>
    </location>
</feature>
<dbReference type="GO" id="GO:0005615">
    <property type="term" value="C:extracellular space"/>
    <property type="evidence" value="ECO:0007669"/>
    <property type="project" value="InterPro"/>
</dbReference>
<dbReference type="SMART" id="SM00093">
    <property type="entry name" value="SERPIN"/>
    <property type="match status" value="1"/>
</dbReference>
<dbReference type="GO" id="GO:0004867">
    <property type="term" value="F:serine-type endopeptidase inhibitor activity"/>
    <property type="evidence" value="ECO:0007669"/>
    <property type="project" value="InterPro"/>
</dbReference>
<dbReference type="SUPFAM" id="SSF56574">
    <property type="entry name" value="Serpins"/>
    <property type="match status" value="1"/>
</dbReference>
<evidence type="ECO:0000313" key="4">
    <source>
        <dbReference type="EMBL" id="KXZ55631.1"/>
    </source>
</evidence>
<accession>A0A150H0L9</accession>
<dbReference type="Gene3D" id="2.30.39.10">
    <property type="entry name" value="Alpha-1-antitrypsin, domain 1"/>
    <property type="match status" value="1"/>
</dbReference>